<feature type="signal peptide" evidence="1">
    <location>
        <begin position="1"/>
        <end position="36"/>
    </location>
</feature>
<feature type="chain" id="PRO_5046555069" evidence="1">
    <location>
        <begin position="37"/>
        <end position="209"/>
    </location>
</feature>
<accession>A0ABV5KBN7</accession>
<dbReference type="Proteomes" id="UP001589750">
    <property type="component" value="Unassembled WGS sequence"/>
</dbReference>
<dbReference type="RefSeq" id="WP_140007880.1">
    <property type="nucleotide sequence ID" value="NZ_JBHMDG010000012.1"/>
</dbReference>
<organism evidence="2 3">
    <name type="scientific">Nocardioides plantarum</name>
    <dbReference type="NCBI Taxonomy" id="29299"/>
    <lineage>
        <taxon>Bacteria</taxon>
        <taxon>Bacillati</taxon>
        <taxon>Actinomycetota</taxon>
        <taxon>Actinomycetes</taxon>
        <taxon>Propionibacteriales</taxon>
        <taxon>Nocardioidaceae</taxon>
        <taxon>Nocardioides</taxon>
    </lineage>
</organism>
<evidence type="ECO:0000313" key="2">
    <source>
        <dbReference type="EMBL" id="MFB9313498.1"/>
    </source>
</evidence>
<evidence type="ECO:0000313" key="3">
    <source>
        <dbReference type="Proteomes" id="UP001589750"/>
    </source>
</evidence>
<name>A0ABV5KBN7_9ACTN</name>
<dbReference type="EMBL" id="JBHMDG010000012">
    <property type="protein sequence ID" value="MFB9313498.1"/>
    <property type="molecule type" value="Genomic_DNA"/>
</dbReference>
<sequence length="209" mass="21048">MTTVPVPNRTRLHAAILAVAVALTAALVAGVGSSSAAPGSTRSAAYAVPIGGQTTLKLDAGTAQVLADNDITVAPASEAKVVSSGITFPITGGLLNVKSLAGSIKHSGGLTFTAGGKSLTIRNFAVSTTSQRLSAYADEAGATLPVLRLDLSKATIRASKNKLAVYALPATLTPEAATALNDYFGTDLFAGGLKIGNVRVDATIRSLRS</sequence>
<gene>
    <name evidence="2" type="ORF">ACFFRI_10640</name>
</gene>
<protein>
    <submittedName>
        <fullName evidence="2">HtaA domain-containing protein</fullName>
    </submittedName>
</protein>
<reference evidence="2 3" key="1">
    <citation type="submission" date="2024-09" db="EMBL/GenBank/DDBJ databases">
        <authorList>
            <person name="Sun Q."/>
            <person name="Mori K."/>
        </authorList>
    </citation>
    <scope>NUCLEOTIDE SEQUENCE [LARGE SCALE GENOMIC DNA]</scope>
    <source>
        <strain evidence="2 3">JCM 9626</strain>
    </source>
</reference>
<comment type="caution">
    <text evidence="2">The sequence shown here is derived from an EMBL/GenBank/DDBJ whole genome shotgun (WGS) entry which is preliminary data.</text>
</comment>
<keyword evidence="1" id="KW-0732">Signal</keyword>
<proteinExistence type="predicted"/>
<keyword evidence="3" id="KW-1185">Reference proteome</keyword>
<evidence type="ECO:0000256" key="1">
    <source>
        <dbReference type="SAM" id="SignalP"/>
    </source>
</evidence>